<dbReference type="Gene3D" id="3.10.180.10">
    <property type="entry name" value="2,3-Dihydroxybiphenyl 1,2-Dioxygenase, domain 1"/>
    <property type="match status" value="1"/>
</dbReference>
<sequence length="141" mass="15564">MSQSIYLNLPVRDLNAAVRFYEAIGCRKNPDFSSDDSAAMIWSDTIVFQLLTHDYFLSFSNKPIASPATNEMLIALSFGERDAVDQVCDAAVSAGGQTNLREPQDMGFMYVRTFQDLDGHVFEPMWMDPAGLPASEAQNAG</sequence>
<dbReference type="InterPro" id="IPR029068">
    <property type="entry name" value="Glyas_Bleomycin-R_OHBP_Dase"/>
</dbReference>
<dbReference type="Proteomes" id="UP001262754">
    <property type="component" value="Unassembled WGS sequence"/>
</dbReference>
<dbReference type="EMBL" id="JAVDRL010000014">
    <property type="protein sequence ID" value="MDR6533800.1"/>
    <property type="molecule type" value="Genomic_DNA"/>
</dbReference>
<feature type="domain" description="VOC" evidence="1">
    <location>
        <begin position="3"/>
        <end position="127"/>
    </location>
</feature>
<dbReference type="InterPro" id="IPR037523">
    <property type="entry name" value="VOC_core"/>
</dbReference>
<dbReference type="Pfam" id="PF00903">
    <property type="entry name" value="Glyoxalase"/>
    <property type="match status" value="1"/>
</dbReference>
<reference evidence="2 3" key="1">
    <citation type="submission" date="2023-07" db="EMBL/GenBank/DDBJ databases">
        <title>Sorghum-associated microbial communities from plants grown in Nebraska, USA.</title>
        <authorList>
            <person name="Schachtman D."/>
        </authorList>
    </citation>
    <scope>NUCLEOTIDE SEQUENCE [LARGE SCALE GENOMIC DNA]</scope>
    <source>
        <strain evidence="2 3">DS2154</strain>
    </source>
</reference>
<evidence type="ECO:0000313" key="3">
    <source>
        <dbReference type="Proteomes" id="UP001262754"/>
    </source>
</evidence>
<organism evidence="2 3">
    <name type="scientific">Caulobacter rhizosphaerae</name>
    <dbReference type="NCBI Taxonomy" id="2010972"/>
    <lineage>
        <taxon>Bacteria</taxon>
        <taxon>Pseudomonadati</taxon>
        <taxon>Pseudomonadota</taxon>
        <taxon>Alphaproteobacteria</taxon>
        <taxon>Caulobacterales</taxon>
        <taxon>Caulobacteraceae</taxon>
        <taxon>Caulobacter</taxon>
    </lineage>
</organism>
<evidence type="ECO:0000313" key="2">
    <source>
        <dbReference type="EMBL" id="MDR6533800.1"/>
    </source>
</evidence>
<dbReference type="RefSeq" id="WP_056751277.1">
    <property type="nucleotide sequence ID" value="NZ_JAVDRL010000014.1"/>
</dbReference>
<keyword evidence="2" id="KW-0456">Lyase</keyword>
<dbReference type="PROSITE" id="PS51819">
    <property type="entry name" value="VOC"/>
    <property type="match status" value="1"/>
</dbReference>
<dbReference type="SUPFAM" id="SSF54593">
    <property type="entry name" value="Glyoxalase/Bleomycin resistance protein/Dihydroxybiphenyl dioxygenase"/>
    <property type="match status" value="1"/>
</dbReference>
<proteinExistence type="predicted"/>
<comment type="caution">
    <text evidence="2">The sequence shown here is derived from an EMBL/GenBank/DDBJ whole genome shotgun (WGS) entry which is preliminary data.</text>
</comment>
<name>A0ABU1N5T3_9CAUL</name>
<dbReference type="PANTHER" id="PTHR36503:SF2">
    <property type="entry name" value="BLR2408 PROTEIN"/>
    <property type="match status" value="1"/>
</dbReference>
<evidence type="ECO:0000259" key="1">
    <source>
        <dbReference type="PROSITE" id="PS51819"/>
    </source>
</evidence>
<gene>
    <name evidence="2" type="ORF">J2800_004570</name>
</gene>
<accession>A0ABU1N5T3</accession>
<dbReference type="InterPro" id="IPR004360">
    <property type="entry name" value="Glyas_Fos-R_dOase_dom"/>
</dbReference>
<protein>
    <submittedName>
        <fullName evidence="2">Lactoylglutathione lyase</fullName>
    </submittedName>
</protein>
<dbReference type="GO" id="GO:0016829">
    <property type="term" value="F:lyase activity"/>
    <property type="evidence" value="ECO:0007669"/>
    <property type="project" value="UniProtKB-KW"/>
</dbReference>
<keyword evidence="3" id="KW-1185">Reference proteome</keyword>
<dbReference type="PANTHER" id="PTHR36503">
    <property type="entry name" value="BLR2520 PROTEIN"/>
    <property type="match status" value="1"/>
</dbReference>